<proteinExistence type="predicted"/>
<gene>
    <name evidence="2" type="ORF">FNY66_11555</name>
</gene>
<evidence type="ECO:0000313" key="3">
    <source>
        <dbReference type="Proteomes" id="UP000322025"/>
    </source>
</evidence>
<reference evidence="2" key="1">
    <citation type="submission" date="2019-07" db="EMBL/GenBank/DDBJ databases">
        <authorList>
            <person name="Wongkuna S."/>
            <person name="Scaria J."/>
        </authorList>
    </citation>
    <scope>NUCLEOTIDE SEQUENCE [LARGE SCALE GENOMIC DNA]</scope>
    <source>
        <strain evidence="2">SW178</strain>
    </source>
</reference>
<dbReference type="InterPro" id="IPR018490">
    <property type="entry name" value="cNMP-bd_dom_sf"/>
</dbReference>
<dbReference type="Pfam" id="PF00027">
    <property type="entry name" value="cNMP_binding"/>
    <property type="match status" value="1"/>
</dbReference>
<dbReference type="SUPFAM" id="SSF51206">
    <property type="entry name" value="cAMP-binding domain-like"/>
    <property type="match status" value="1"/>
</dbReference>
<sequence length="209" mass="23969">MKEIRDKRLIEKWLDQCGIRDHFDTPDLEFRAVQYEKGEVILSPDTMLENILFLAEGQISIYGIRDNGMMSPITAISGTALLGDMEFCEEKASPLFVEARSAVICLVLPLRRYREQLHQDVSFLHLVLHSLSDKLNMFASMEAVSANIEDRVLFYMKENCGGVLDGVEAAALHLRCSRRQLQRILRKLTEESRIEKTGRGRYCLTDDKK</sequence>
<feature type="domain" description="Cyclic nucleotide-binding" evidence="1">
    <location>
        <begin position="35"/>
        <end position="117"/>
    </location>
</feature>
<dbReference type="InterPro" id="IPR000595">
    <property type="entry name" value="cNMP-bd_dom"/>
</dbReference>
<dbReference type="OrthoDB" id="1652317at2"/>
<name>A0A5M9HUY9_9FIRM</name>
<dbReference type="Gene3D" id="2.60.120.10">
    <property type="entry name" value="Jelly Rolls"/>
    <property type="match status" value="1"/>
</dbReference>
<dbReference type="EMBL" id="VMSO01000016">
    <property type="protein sequence ID" value="KAA8500810.1"/>
    <property type="molecule type" value="Genomic_DNA"/>
</dbReference>
<comment type="caution">
    <text evidence="2">The sequence shown here is derived from an EMBL/GenBank/DDBJ whole genome shotgun (WGS) entry which is preliminary data.</text>
</comment>
<organism evidence="2 3">
    <name type="scientific">Mediterraneibacter catenae</name>
    <dbReference type="NCBI Taxonomy" id="2594882"/>
    <lineage>
        <taxon>Bacteria</taxon>
        <taxon>Bacillati</taxon>
        <taxon>Bacillota</taxon>
        <taxon>Clostridia</taxon>
        <taxon>Lachnospirales</taxon>
        <taxon>Lachnospiraceae</taxon>
        <taxon>Mediterraneibacter</taxon>
    </lineage>
</organism>
<accession>A0A5M9HUY9</accession>
<evidence type="ECO:0000313" key="2">
    <source>
        <dbReference type="EMBL" id="KAA8500810.1"/>
    </source>
</evidence>
<protein>
    <submittedName>
        <fullName evidence="2">Cyclic nucleotide-binding domain-containing protein</fullName>
    </submittedName>
</protein>
<evidence type="ECO:0000259" key="1">
    <source>
        <dbReference type="PROSITE" id="PS50042"/>
    </source>
</evidence>
<dbReference type="RefSeq" id="WP_150311241.1">
    <property type="nucleotide sequence ID" value="NZ_VMSO01000016.1"/>
</dbReference>
<dbReference type="CDD" id="cd00038">
    <property type="entry name" value="CAP_ED"/>
    <property type="match status" value="1"/>
</dbReference>
<dbReference type="PROSITE" id="PS50042">
    <property type="entry name" value="CNMP_BINDING_3"/>
    <property type="match status" value="1"/>
</dbReference>
<dbReference type="AlphaFoldDB" id="A0A5M9HUY9"/>
<dbReference type="Proteomes" id="UP000322025">
    <property type="component" value="Unassembled WGS sequence"/>
</dbReference>
<keyword evidence="3" id="KW-1185">Reference proteome</keyword>
<dbReference type="InterPro" id="IPR014710">
    <property type="entry name" value="RmlC-like_jellyroll"/>
</dbReference>